<proteinExistence type="predicted"/>
<sequence length="152" mass="15994">MQLSSTGRVVFWAQWVLAVFLPFFVFTGRGFVGAELGWMAVLGILYGAILIVALLVPPIVGLFDVTARRVRSVREAYAAITGVLWLALVVAALSIPDSGDGGHLDSALTAWTGMSYETSVIVFAIAFAVAVLAWIAAIVAAALGVARSRRGA</sequence>
<gene>
    <name evidence="2" type="ORF">ACFQRL_09645</name>
</gene>
<accession>A0ABW2HHM0</accession>
<feature type="transmembrane region" description="Helical" evidence="1">
    <location>
        <begin position="120"/>
        <end position="146"/>
    </location>
</feature>
<evidence type="ECO:0000256" key="1">
    <source>
        <dbReference type="SAM" id="Phobius"/>
    </source>
</evidence>
<dbReference type="EMBL" id="JBHTBE010000002">
    <property type="protein sequence ID" value="MFC7269221.1"/>
    <property type="molecule type" value="Genomic_DNA"/>
</dbReference>
<organism evidence="2 3">
    <name type="scientific">Microbacterium fluvii</name>
    <dbReference type="NCBI Taxonomy" id="415215"/>
    <lineage>
        <taxon>Bacteria</taxon>
        <taxon>Bacillati</taxon>
        <taxon>Actinomycetota</taxon>
        <taxon>Actinomycetes</taxon>
        <taxon>Micrococcales</taxon>
        <taxon>Microbacteriaceae</taxon>
        <taxon>Microbacterium</taxon>
    </lineage>
</organism>
<protein>
    <submittedName>
        <fullName evidence="2">Uncharacterized protein</fullName>
    </submittedName>
</protein>
<keyword evidence="1" id="KW-0472">Membrane</keyword>
<comment type="caution">
    <text evidence="2">The sequence shown here is derived from an EMBL/GenBank/DDBJ whole genome shotgun (WGS) entry which is preliminary data.</text>
</comment>
<dbReference type="RefSeq" id="WP_262874146.1">
    <property type="nucleotide sequence ID" value="NZ_BAABKW010000012.1"/>
</dbReference>
<dbReference type="Proteomes" id="UP001596507">
    <property type="component" value="Unassembled WGS sequence"/>
</dbReference>
<keyword evidence="3" id="KW-1185">Reference proteome</keyword>
<evidence type="ECO:0000313" key="2">
    <source>
        <dbReference type="EMBL" id="MFC7269221.1"/>
    </source>
</evidence>
<feature type="transmembrane region" description="Helical" evidence="1">
    <location>
        <begin position="75"/>
        <end position="95"/>
    </location>
</feature>
<feature type="transmembrane region" description="Helical" evidence="1">
    <location>
        <begin position="38"/>
        <end position="63"/>
    </location>
</feature>
<keyword evidence="1" id="KW-0812">Transmembrane</keyword>
<reference evidence="3" key="1">
    <citation type="journal article" date="2019" name="Int. J. Syst. Evol. Microbiol.">
        <title>The Global Catalogue of Microorganisms (GCM) 10K type strain sequencing project: providing services to taxonomists for standard genome sequencing and annotation.</title>
        <authorList>
            <consortium name="The Broad Institute Genomics Platform"/>
            <consortium name="The Broad Institute Genome Sequencing Center for Infectious Disease"/>
            <person name="Wu L."/>
            <person name="Ma J."/>
        </authorList>
    </citation>
    <scope>NUCLEOTIDE SEQUENCE [LARGE SCALE GENOMIC DNA]</scope>
    <source>
        <strain evidence="3">CGMCC 1.15772</strain>
    </source>
</reference>
<evidence type="ECO:0000313" key="3">
    <source>
        <dbReference type="Proteomes" id="UP001596507"/>
    </source>
</evidence>
<keyword evidence="1" id="KW-1133">Transmembrane helix</keyword>
<name>A0ABW2HHM0_9MICO</name>
<feature type="transmembrane region" description="Helical" evidence="1">
    <location>
        <begin position="12"/>
        <end position="32"/>
    </location>
</feature>